<feature type="binding site" evidence="5">
    <location>
        <position position="485"/>
    </location>
    <ligand>
        <name>S-adenosyl-L-methionine</name>
        <dbReference type="ChEBI" id="CHEBI:59789"/>
    </ligand>
</feature>
<organism evidence="10 11">
    <name type="scientific">Discostella pseudostelligera</name>
    <dbReference type="NCBI Taxonomy" id="259834"/>
    <lineage>
        <taxon>Eukaryota</taxon>
        <taxon>Sar</taxon>
        <taxon>Stramenopiles</taxon>
        <taxon>Ochrophyta</taxon>
        <taxon>Bacillariophyta</taxon>
        <taxon>Coscinodiscophyceae</taxon>
        <taxon>Thalassiosirophycidae</taxon>
        <taxon>Stephanodiscales</taxon>
        <taxon>Stephanodiscaceae</taxon>
        <taxon>Discostella</taxon>
    </lineage>
</organism>
<sequence length="937" mass="102674">MILPIAFAILVFNTETTFSFNTATNHRTSVIAPSLRGKNNVVALFDSSPSSRIGSRPGGGRSSTNTLRQDEKPPSSAKKIIRPTARFVAISALATAAASTHYPTFSSSAEGIEAEGAVDDDTQSVTTPSYTSFATRELEQHSHYQSLDARDRAFARLLVATVERRHGQIDKVIQSCVTKPVKGKHSHILQATLRVGVAQLLFLQTPPFAAIKETVEVLRMKIHPTAIPEPMIKFANGVLRNLSRPSSSSSTVDHGRSDNDKDNSTDGEMCALKFLRENTSPQDNIAPWLLQRWKRDWGEETTELICKEMMPEEDLSRIDLSTIYSLRAAMDKNDNSMTELQSLLTNLGDDSILLPQCSIRIGSSRKGDVKLWPGYEDGTWWVQDASSTLPALVLTQSLLDRNADSQSSDLHVVDMCSAPGGKTMQLLSAGFGHVTAIEASSRRSLRLVENLKRLNMLDRCQVVVEEGQNWTPASEKQPVHGILLDVPCSATGTGARRPDVLRKSVDSLTELIRTQEVLANHCADNVLDVGGVLVYATCSILKEESEDQVQKLIDRGNVETLPIRPHEVPGFEDAIDNHGWLRVLPGVLGGHLRSTDGFFVARLIKKRDANSWWDGENNDNDTLANFFGTNESETKPRDEQKYSPSLITQEMEDEVMASARATMDTNTVSRAISSLIQDESDVNFNKKKTAFNVSTKKGRNRLRDLITSNDDLQIIGSSTVGNSNRDGFNSESTSWDTQQIAIASGATTFLLSPLVIPIIHSILPPIIPFPSSISLTGAALLGTIAYIVALGDTTEQSNPISGTTGGVLGDGVEVGGAVSRILGRTALQSVQTSAPRLKAAARALVDYDRNTASLEELRRVQDQLLQSLTELEMENDTLRRELALWQVVEDVSSMYKLEELKEIARFHGLKGYSTDGKNSLLRRLAKEGILKLDLSSD</sequence>
<dbReference type="Pfam" id="PF01189">
    <property type="entry name" value="Methyltr_RsmB-F"/>
    <property type="match status" value="1"/>
</dbReference>
<dbReference type="InterPro" id="IPR035926">
    <property type="entry name" value="NusB-like_sf"/>
</dbReference>
<feature type="domain" description="SAM-dependent MTase RsmB/NOP-type" evidence="9">
    <location>
        <begin position="316"/>
        <end position="606"/>
    </location>
</feature>
<comment type="similarity">
    <text evidence="5">Belongs to the class I-like SAM-binding methyltransferase superfamily. RsmB/NOP family.</text>
</comment>
<evidence type="ECO:0000313" key="11">
    <source>
        <dbReference type="Proteomes" id="UP001530293"/>
    </source>
</evidence>
<name>A0ABD3M3B5_9STRA</name>
<dbReference type="Gene3D" id="1.10.940.10">
    <property type="entry name" value="NusB-like"/>
    <property type="match status" value="1"/>
</dbReference>
<dbReference type="PROSITE" id="PS51686">
    <property type="entry name" value="SAM_MT_RSMB_NOP"/>
    <property type="match status" value="1"/>
</dbReference>
<dbReference type="SUPFAM" id="SSF53335">
    <property type="entry name" value="S-adenosyl-L-methionine-dependent methyltransferases"/>
    <property type="match status" value="1"/>
</dbReference>
<accession>A0ABD3M3B5</accession>
<feature type="chain" id="PRO_5044765023" description="SAM-dependent MTase RsmB/NOP-type domain-containing protein" evidence="8">
    <location>
        <begin position="20"/>
        <end position="937"/>
    </location>
</feature>
<feature type="binding site" evidence="5">
    <location>
        <position position="438"/>
    </location>
    <ligand>
        <name>S-adenosyl-L-methionine</name>
        <dbReference type="ChEBI" id="CHEBI:59789"/>
    </ligand>
</feature>
<keyword evidence="8" id="KW-0732">Signal</keyword>
<dbReference type="PANTHER" id="PTHR22807">
    <property type="entry name" value="NOP2 YEAST -RELATED NOL1/NOP2/FMU SUN DOMAIN-CONTAINING"/>
    <property type="match status" value="1"/>
</dbReference>
<feature type="region of interest" description="Disordered" evidence="7">
    <location>
        <begin position="46"/>
        <end position="78"/>
    </location>
</feature>
<feature type="binding site" evidence="5">
    <location>
        <begin position="416"/>
        <end position="422"/>
    </location>
    <ligand>
        <name>S-adenosyl-L-methionine</name>
        <dbReference type="ChEBI" id="CHEBI:59789"/>
    </ligand>
</feature>
<dbReference type="Gene3D" id="3.40.50.150">
    <property type="entry name" value="Vaccinia Virus protein VP39"/>
    <property type="match status" value="1"/>
</dbReference>
<evidence type="ECO:0000256" key="3">
    <source>
        <dbReference type="ARBA" id="ARBA00022691"/>
    </source>
</evidence>
<feature type="active site" description="Nucleophile" evidence="5">
    <location>
        <position position="538"/>
    </location>
</feature>
<dbReference type="Pfam" id="PF01029">
    <property type="entry name" value="NusB"/>
    <property type="match status" value="1"/>
</dbReference>
<reference evidence="10 11" key="1">
    <citation type="submission" date="2024-10" db="EMBL/GenBank/DDBJ databases">
        <title>Updated reference genomes for cyclostephanoid diatoms.</title>
        <authorList>
            <person name="Roberts W.R."/>
            <person name="Alverson A.J."/>
        </authorList>
    </citation>
    <scope>NUCLEOTIDE SEQUENCE [LARGE SCALE GENOMIC DNA]</scope>
    <source>
        <strain evidence="10 11">AJA232-27</strain>
    </source>
</reference>
<evidence type="ECO:0000313" key="10">
    <source>
        <dbReference type="EMBL" id="KAL3757241.1"/>
    </source>
</evidence>
<feature type="region of interest" description="Disordered" evidence="7">
    <location>
        <begin position="245"/>
        <end position="266"/>
    </location>
</feature>
<feature type="coiled-coil region" evidence="6">
    <location>
        <begin position="854"/>
        <end position="888"/>
    </location>
</feature>
<dbReference type="SUPFAM" id="SSF48013">
    <property type="entry name" value="NusB-like"/>
    <property type="match status" value="1"/>
</dbReference>
<gene>
    <name evidence="10" type="ORF">ACHAWU_008402</name>
</gene>
<feature type="compositionally biased region" description="Basic and acidic residues" evidence="7">
    <location>
        <begin position="253"/>
        <end position="264"/>
    </location>
</feature>
<evidence type="ECO:0000256" key="2">
    <source>
        <dbReference type="ARBA" id="ARBA00022679"/>
    </source>
</evidence>
<evidence type="ECO:0000256" key="6">
    <source>
        <dbReference type="SAM" id="Coils"/>
    </source>
</evidence>
<evidence type="ECO:0000256" key="1">
    <source>
        <dbReference type="ARBA" id="ARBA00022603"/>
    </source>
</evidence>
<keyword evidence="6" id="KW-0175">Coiled coil</keyword>
<dbReference type="InterPro" id="IPR029063">
    <property type="entry name" value="SAM-dependent_MTases_sf"/>
</dbReference>
<comment type="caution">
    <text evidence="10">The sequence shown here is derived from an EMBL/GenBank/DDBJ whole genome shotgun (WGS) entry which is preliminary data.</text>
</comment>
<keyword evidence="1 5" id="KW-0489">Methyltransferase</keyword>
<dbReference type="InterPro" id="IPR001678">
    <property type="entry name" value="MeTrfase_RsmB-F_NOP2_dom"/>
</dbReference>
<keyword evidence="4 5" id="KW-0694">RNA-binding</keyword>
<dbReference type="PANTHER" id="PTHR22807:SF30">
    <property type="entry name" value="28S RRNA (CYTOSINE(4447)-C(5))-METHYLTRANSFERASE-RELATED"/>
    <property type="match status" value="1"/>
</dbReference>
<dbReference type="EMBL" id="JALLBG020000268">
    <property type="protein sequence ID" value="KAL3757241.1"/>
    <property type="molecule type" value="Genomic_DNA"/>
</dbReference>
<protein>
    <recommendedName>
        <fullName evidence="9">SAM-dependent MTase RsmB/NOP-type domain-containing protein</fullName>
    </recommendedName>
</protein>
<dbReference type="PRINTS" id="PR02008">
    <property type="entry name" value="RCMTFAMILY"/>
</dbReference>
<dbReference type="AlphaFoldDB" id="A0ABD3M3B5"/>
<dbReference type="GO" id="GO:0003723">
    <property type="term" value="F:RNA binding"/>
    <property type="evidence" value="ECO:0007669"/>
    <property type="project" value="UniProtKB-UniRule"/>
</dbReference>
<feature type="signal peptide" evidence="8">
    <location>
        <begin position="1"/>
        <end position="19"/>
    </location>
</feature>
<dbReference type="InterPro" id="IPR049560">
    <property type="entry name" value="MeTrfase_RsmB-F_NOP2_cat"/>
</dbReference>
<comment type="caution">
    <text evidence="5">Lacks conserved residue(s) required for the propagation of feature annotation.</text>
</comment>
<evidence type="ECO:0000256" key="8">
    <source>
        <dbReference type="SAM" id="SignalP"/>
    </source>
</evidence>
<evidence type="ECO:0000259" key="9">
    <source>
        <dbReference type="PROSITE" id="PS51686"/>
    </source>
</evidence>
<keyword evidence="2 5" id="KW-0808">Transferase</keyword>
<dbReference type="InterPro" id="IPR006027">
    <property type="entry name" value="NusB_RsmB_TIM44"/>
</dbReference>
<dbReference type="Proteomes" id="UP001530293">
    <property type="component" value="Unassembled WGS sequence"/>
</dbReference>
<evidence type="ECO:0000256" key="4">
    <source>
        <dbReference type="ARBA" id="ARBA00022884"/>
    </source>
</evidence>
<evidence type="ECO:0000256" key="5">
    <source>
        <dbReference type="PROSITE-ProRule" id="PRU01023"/>
    </source>
</evidence>
<dbReference type="CDD" id="cd02440">
    <property type="entry name" value="AdoMet_MTases"/>
    <property type="match status" value="1"/>
</dbReference>
<dbReference type="GO" id="GO:0032259">
    <property type="term" value="P:methylation"/>
    <property type="evidence" value="ECO:0007669"/>
    <property type="project" value="UniProtKB-KW"/>
</dbReference>
<evidence type="ECO:0000256" key="7">
    <source>
        <dbReference type="SAM" id="MobiDB-lite"/>
    </source>
</evidence>
<dbReference type="GO" id="GO:0008168">
    <property type="term" value="F:methyltransferase activity"/>
    <property type="evidence" value="ECO:0007669"/>
    <property type="project" value="UniProtKB-KW"/>
</dbReference>
<proteinExistence type="inferred from homology"/>
<dbReference type="InterPro" id="IPR023267">
    <property type="entry name" value="RCMT"/>
</dbReference>
<keyword evidence="11" id="KW-1185">Reference proteome</keyword>
<keyword evidence="3 5" id="KW-0949">S-adenosyl-L-methionine</keyword>